<accession>A0ABZ2JYD8</accession>
<keyword evidence="1 3" id="KW-0378">Hydrolase</keyword>
<dbReference type="PRINTS" id="PR00111">
    <property type="entry name" value="ABHYDROLASE"/>
</dbReference>
<gene>
    <name evidence="3" type="ORF">LZC95_27935</name>
</gene>
<evidence type="ECO:0000259" key="2">
    <source>
        <dbReference type="Pfam" id="PF12697"/>
    </source>
</evidence>
<dbReference type="InterPro" id="IPR029058">
    <property type="entry name" value="AB_hydrolase_fold"/>
</dbReference>
<dbReference type="PANTHER" id="PTHR43798">
    <property type="entry name" value="MONOACYLGLYCEROL LIPASE"/>
    <property type="match status" value="1"/>
</dbReference>
<evidence type="ECO:0000313" key="3">
    <source>
        <dbReference type="EMBL" id="WXA90280.1"/>
    </source>
</evidence>
<feature type="domain" description="AB hydrolase-1" evidence="2">
    <location>
        <begin position="33"/>
        <end position="268"/>
    </location>
</feature>
<organism evidence="3 4">
    <name type="scientific">Pendulispora brunnea</name>
    <dbReference type="NCBI Taxonomy" id="2905690"/>
    <lineage>
        <taxon>Bacteria</taxon>
        <taxon>Pseudomonadati</taxon>
        <taxon>Myxococcota</taxon>
        <taxon>Myxococcia</taxon>
        <taxon>Myxococcales</taxon>
        <taxon>Sorangiineae</taxon>
        <taxon>Pendulisporaceae</taxon>
        <taxon>Pendulispora</taxon>
    </lineage>
</organism>
<dbReference type="GO" id="GO:0016787">
    <property type="term" value="F:hydrolase activity"/>
    <property type="evidence" value="ECO:0007669"/>
    <property type="project" value="UniProtKB-KW"/>
</dbReference>
<dbReference type="PANTHER" id="PTHR43798:SF31">
    <property type="entry name" value="AB HYDROLASE SUPERFAMILY PROTEIN YCLE"/>
    <property type="match status" value="1"/>
</dbReference>
<protein>
    <submittedName>
        <fullName evidence="3">Alpha/beta hydrolase</fullName>
    </submittedName>
</protein>
<name>A0ABZ2JYD8_9BACT</name>
<reference evidence="3 4" key="1">
    <citation type="submission" date="2021-12" db="EMBL/GenBank/DDBJ databases">
        <title>Discovery of the Pendulisporaceae a myxobacterial family with distinct sporulation behavior and unique specialized metabolism.</title>
        <authorList>
            <person name="Garcia R."/>
            <person name="Popoff A."/>
            <person name="Bader C.D."/>
            <person name="Loehr J."/>
            <person name="Walesch S."/>
            <person name="Walt C."/>
            <person name="Boldt J."/>
            <person name="Bunk B."/>
            <person name="Haeckl F.J.F.P.J."/>
            <person name="Gunesch A.P."/>
            <person name="Birkelbach J."/>
            <person name="Nuebel U."/>
            <person name="Pietschmann T."/>
            <person name="Bach T."/>
            <person name="Mueller R."/>
        </authorList>
    </citation>
    <scope>NUCLEOTIDE SEQUENCE [LARGE SCALE GENOMIC DNA]</scope>
    <source>
        <strain evidence="3 4">MSr12523</strain>
    </source>
</reference>
<evidence type="ECO:0000256" key="1">
    <source>
        <dbReference type="ARBA" id="ARBA00022801"/>
    </source>
</evidence>
<dbReference type="SUPFAM" id="SSF53474">
    <property type="entry name" value="alpha/beta-Hydrolases"/>
    <property type="match status" value="1"/>
</dbReference>
<dbReference type="InterPro" id="IPR000073">
    <property type="entry name" value="AB_hydrolase_1"/>
</dbReference>
<dbReference type="Gene3D" id="3.40.50.1820">
    <property type="entry name" value="alpha/beta hydrolase"/>
    <property type="match status" value="1"/>
</dbReference>
<dbReference type="RefSeq" id="WP_394840893.1">
    <property type="nucleotide sequence ID" value="NZ_CP089982.1"/>
</dbReference>
<evidence type="ECO:0000313" key="4">
    <source>
        <dbReference type="Proteomes" id="UP001379533"/>
    </source>
</evidence>
<dbReference type="Pfam" id="PF12697">
    <property type="entry name" value="Abhydrolase_6"/>
    <property type="match status" value="1"/>
</dbReference>
<keyword evidence="4" id="KW-1185">Reference proteome</keyword>
<dbReference type="Proteomes" id="UP001379533">
    <property type="component" value="Chromosome"/>
</dbReference>
<sequence>MRMEVGATGGGVHVAGVDIAYDDAGPKSARTTLVCTHAIGHGARDFELLRDRLGGDHRVVAFDWPGQGGSGPDDAPPSSARYAEILAAFLAKLGIERPILVGNSIGGAAAFELVATRPEAARALVVANLGGLFQRNAMSRLVTRSFARFFEAGARGAWWYPRAFAAYYRMVLPQPPAHAQRARIVASAREIAPILAAAWRGFGDTTSDLRPLAPRVQVPVLVAWAMGDVFNPLWGSLDAIRSIPHARVVKLRAGHNPFLECADEAAAAVRDFEADLPS</sequence>
<dbReference type="EMBL" id="CP089982">
    <property type="protein sequence ID" value="WXA90280.1"/>
    <property type="molecule type" value="Genomic_DNA"/>
</dbReference>
<proteinExistence type="predicted"/>
<dbReference type="InterPro" id="IPR050266">
    <property type="entry name" value="AB_hydrolase_sf"/>
</dbReference>